<dbReference type="Pfam" id="PF12682">
    <property type="entry name" value="Flavodoxin_4"/>
    <property type="match status" value="1"/>
</dbReference>
<dbReference type="RefSeq" id="WP_074520701.1">
    <property type="nucleotide sequence ID" value="NZ_FNHZ01000001.1"/>
</dbReference>
<dbReference type="EMBL" id="FNHZ01000001">
    <property type="protein sequence ID" value="SDM48972.1"/>
    <property type="molecule type" value="Genomic_DNA"/>
</dbReference>
<feature type="domain" description="Flavodoxin-like" evidence="2">
    <location>
        <begin position="66"/>
        <end position="223"/>
    </location>
</feature>
<accession>A0A1G9TMV7</accession>
<organism evidence="3 4">
    <name type="scientific">Lachnospira pectinoschiza</name>
    <dbReference type="NCBI Taxonomy" id="28052"/>
    <lineage>
        <taxon>Bacteria</taxon>
        <taxon>Bacillati</taxon>
        <taxon>Bacillota</taxon>
        <taxon>Clostridia</taxon>
        <taxon>Lachnospirales</taxon>
        <taxon>Lachnospiraceae</taxon>
        <taxon>Lachnospira</taxon>
    </lineage>
</organism>
<dbReference type="SUPFAM" id="SSF52218">
    <property type="entry name" value="Flavoproteins"/>
    <property type="match status" value="1"/>
</dbReference>
<proteinExistence type="predicted"/>
<dbReference type="GO" id="GO:0010181">
    <property type="term" value="F:FMN binding"/>
    <property type="evidence" value="ECO:0007669"/>
    <property type="project" value="InterPro"/>
</dbReference>
<dbReference type="Proteomes" id="UP000187651">
    <property type="component" value="Unassembled WGS sequence"/>
</dbReference>
<dbReference type="PANTHER" id="PTHR39201:SF1">
    <property type="entry name" value="FLAVODOXIN-LIKE DOMAIN-CONTAINING PROTEIN"/>
    <property type="match status" value="1"/>
</dbReference>
<reference evidence="4" key="1">
    <citation type="submission" date="2016-10" db="EMBL/GenBank/DDBJ databases">
        <authorList>
            <person name="Varghese N."/>
            <person name="Submissions S."/>
        </authorList>
    </citation>
    <scope>NUCLEOTIDE SEQUENCE [LARGE SCALE GENOMIC DNA]</scope>
    <source>
        <strain evidence="4">M83</strain>
    </source>
</reference>
<dbReference type="Gene3D" id="3.40.50.360">
    <property type="match status" value="1"/>
</dbReference>
<dbReference type="AlphaFoldDB" id="A0A1G9TMV7"/>
<protein>
    <submittedName>
        <fullName evidence="3">Flavodoxin</fullName>
    </submittedName>
</protein>
<gene>
    <name evidence="3" type="ORF">SAMN05216544_0416</name>
</gene>
<dbReference type="NCBIfam" id="NF005389">
    <property type="entry name" value="PRK06934.1"/>
    <property type="match status" value="1"/>
</dbReference>
<dbReference type="InterPro" id="IPR029039">
    <property type="entry name" value="Flavoprotein-like_sf"/>
</dbReference>
<evidence type="ECO:0000313" key="4">
    <source>
        <dbReference type="Proteomes" id="UP000187651"/>
    </source>
</evidence>
<sequence length="223" mass="24869">MAKRLYLTLLTIILTVCMTACGCSSGSVVQKVDSNKDGGNTLIVYFSRYGNMNDNDNVDAVSSASILRKDDHLVGNTEYMAQLIQKQVGGDLYLVQVEDVYSSNYDETDKRGAKEQRQGARPKLINPISNLDDYDTVFIGFPTWYYDMPMPLYSFFDDYDLSGKTIVMFNTSGGNGAVDCVNKVSQLEPNASVVDNVLSVTHFDIDNLSEDQVEKWLKEIGMK</sequence>
<dbReference type="PROSITE" id="PS51257">
    <property type="entry name" value="PROKAR_LIPOPROTEIN"/>
    <property type="match status" value="1"/>
</dbReference>
<feature type="chain" id="PRO_5010223494" evidence="1">
    <location>
        <begin position="23"/>
        <end position="223"/>
    </location>
</feature>
<dbReference type="InterPro" id="IPR008254">
    <property type="entry name" value="Flavodoxin/NO_synth"/>
</dbReference>
<dbReference type="PROSITE" id="PS50902">
    <property type="entry name" value="FLAVODOXIN_LIKE"/>
    <property type="match status" value="1"/>
</dbReference>
<keyword evidence="4" id="KW-1185">Reference proteome</keyword>
<evidence type="ECO:0000259" key="2">
    <source>
        <dbReference type="PROSITE" id="PS50902"/>
    </source>
</evidence>
<keyword evidence="1" id="KW-0732">Signal</keyword>
<dbReference type="PANTHER" id="PTHR39201">
    <property type="entry name" value="EXPORTED PROTEIN-RELATED"/>
    <property type="match status" value="1"/>
</dbReference>
<feature type="signal peptide" evidence="1">
    <location>
        <begin position="1"/>
        <end position="22"/>
    </location>
</feature>
<evidence type="ECO:0000256" key="1">
    <source>
        <dbReference type="SAM" id="SignalP"/>
    </source>
</evidence>
<evidence type="ECO:0000313" key="3">
    <source>
        <dbReference type="EMBL" id="SDM48972.1"/>
    </source>
</evidence>
<name>A0A1G9TMV7_9FIRM</name>
<dbReference type="GO" id="GO:0016651">
    <property type="term" value="F:oxidoreductase activity, acting on NAD(P)H"/>
    <property type="evidence" value="ECO:0007669"/>
    <property type="project" value="UniProtKB-ARBA"/>
</dbReference>